<dbReference type="OrthoDB" id="5872187at2"/>
<evidence type="ECO:0000313" key="2">
    <source>
        <dbReference type="Proteomes" id="UP000198854"/>
    </source>
</evidence>
<sequence>MAFLIKPTALKQAQRNIYHNEVGFTAFPSTEQVAFNDQQLLPIGLLSYQAFDATSQQQILIAVPAVQGTFDGDYPYLSYSLTADGWQMDDTSVEFFGQEFSCYHDYFKQAQDFFGHHEMLTYSLEAEGSKQALFELGGQPPLGCNWDANLYDEMAENEELDHYFDVMDEEEGEEFETMSTREIVYLDEDTDQEYVYLGQFSYDTYLDGGGECIVFYQPELKKVLVVAEFS</sequence>
<keyword evidence="2" id="KW-1185">Reference proteome</keyword>
<dbReference type="EMBL" id="FNDD01000036">
    <property type="protein sequence ID" value="SDH92740.1"/>
    <property type="molecule type" value="Genomic_DNA"/>
</dbReference>
<proteinExistence type="predicted"/>
<gene>
    <name evidence="1" type="ORF">SAMN04488136_13634</name>
</gene>
<evidence type="ECO:0000313" key="1">
    <source>
        <dbReference type="EMBL" id="SDH92740.1"/>
    </source>
</evidence>
<evidence type="ECO:0008006" key="3">
    <source>
        <dbReference type="Google" id="ProtNLM"/>
    </source>
</evidence>
<reference evidence="1 2" key="1">
    <citation type="submission" date="2016-10" db="EMBL/GenBank/DDBJ databases">
        <authorList>
            <person name="de Groot N.N."/>
        </authorList>
    </citation>
    <scope>NUCLEOTIDE SEQUENCE [LARGE SCALE GENOMIC DNA]</scope>
    <source>
        <strain evidence="1 2">CGMCC 1.10228</strain>
    </source>
</reference>
<dbReference type="Proteomes" id="UP000198854">
    <property type="component" value="Unassembled WGS sequence"/>
</dbReference>
<organism evidence="1 2">
    <name type="scientific">Vibrio xiamenensis</name>
    <dbReference type="NCBI Taxonomy" id="861298"/>
    <lineage>
        <taxon>Bacteria</taxon>
        <taxon>Pseudomonadati</taxon>
        <taxon>Pseudomonadota</taxon>
        <taxon>Gammaproteobacteria</taxon>
        <taxon>Vibrionales</taxon>
        <taxon>Vibrionaceae</taxon>
        <taxon>Vibrio</taxon>
    </lineage>
</organism>
<accession>A0A1G8GEG4</accession>
<name>A0A1G8GEG4_9VIBR</name>
<dbReference type="RefSeq" id="WP_093278995.1">
    <property type="nucleotide sequence ID" value="NZ_FNDD01000036.1"/>
</dbReference>
<protein>
    <recommendedName>
        <fullName evidence="3">DUF4241 domain-containing protein</fullName>
    </recommendedName>
</protein>
<dbReference type="AlphaFoldDB" id="A0A1G8GEG4"/>